<dbReference type="GO" id="GO:0008758">
    <property type="term" value="F:UDP-2,3-diacylglucosamine hydrolase activity"/>
    <property type="evidence" value="ECO:0007669"/>
    <property type="project" value="TreeGrafter"/>
</dbReference>
<dbReference type="SUPFAM" id="SSF56300">
    <property type="entry name" value="Metallo-dependent phosphatases"/>
    <property type="match status" value="1"/>
</dbReference>
<dbReference type="InterPro" id="IPR051158">
    <property type="entry name" value="Metallophosphoesterase_sf"/>
</dbReference>
<evidence type="ECO:0000256" key="1">
    <source>
        <dbReference type="SAM" id="Phobius"/>
    </source>
</evidence>
<dbReference type="EMBL" id="CP000922">
    <property type="protein sequence ID" value="ACJ33440.1"/>
    <property type="molecule type" value="Genomic_DNA"/>
</dbReference>
<dbReference type="STRING" id="491915.Aflv_1064"/>
<dbReference type="eggNOG" id="COG1408">
    <property type="taxonomic scope" value="Bacteria"/>
</dbReference>
<protein>
    <submittedName>
        <fullName evidence="3">Calcineurin-like phosphohydrolase</fullName>
    </submittedName>
</protein>
<keyword evidence="1" id="KW-1133">Transmembrane helix</keyword>
<dbReference type="GO" id="GO:0009245">
    <property type="term" value="P:lipid A biosynthetic process"/>
    <property type="evidence" value="ECO:0007669"/>
    <property type="project" value="TreeGrafter"/>
</dbReference>
<dbReference type="InterPro" id="IPR004843">
    <property type="entry name" value="Calcineurin-like_PHP"/>
</dbReference>
<name>B7GHL8_ANOFW</name>
<sequence length="262" mass="30033">MYTKRGKIEMVYIVAIFVALMLYMWIEAHRNRVIFHSLPFPTFPESFSRFRIFFISDIHRRRVSKTLIGSLKGKVDLVIIGGDLTEKGVPFSRVKRNIELLKQLGPVYFVWGNNDYEVDYHELDALLLENGVKILDNTAVTFESEQGDRIALLGVDDMNKRRDRLELALSDAEHTTFRILVSHDPRIIEKIKPQHEIALVLSGHTHGGQIRLGPFGLYEKGCLRNINGTMLLVSNGYGTTTLPFRFGARAETHLIELKHKRS</sequence>
<evidence type="ECO:0000259" key="2">
    <source>
        <dbReference type="Pfam" id="PF00149"/>
    </source>
</evidence>
<organism evidence="3 4">
    <name type="scientific">Anoxybacillus flavithermus (strain DSM 21510 / WK1)</name>
    <dbReference type="NCBI Taxonomy" id="491915"/>
    <lineage>
        <taxon>Bacteria</taxon>
        <taxon>Bacillati</taxon>
        <taxon>Bacillota</taxon>
        <taxon>Bacilli</taxon>
        <taxon>Bacillales</taxon>
        <taxon>Anoxybacillaceae</taxon>
        <taxon>Anoxybacillus</taxon>
    </lineage>
</organism>
<gene>
    <name evidence="3" type="ordered locus">Aflv_1064</name>
</gene>
<dbReference type="Pfam" id="PF00149">
    <property type="entry name" value="Metallophos"/>
    <property type="match status" value="1"/>
</dbReference>
<keyword evidence="1" id="KW-0472">Membrane</keyword>
<feature type="transmembrane region" description="Helical" evidence="1">
    <location>
        <begin position="9"/>
        <end position="26"/>
    </location>
</feature>
<evidence type="ECO:0000313" key="3">
    <source>
        <dbReference type="EMBL" id="ACJ33440.1"/>
    </source>
</evidence>
<proteinExistence type="predicted"/>
<feature type="domain" description="Calcineurin-like phosphoesterase" evidence="2">
    <location>
        <begin position="50"/>
        <end position="207"/>
    </location>
</feature>
<dbReference type="KEGG" id="afl:Aflv_1064"/>
<dbReference type="HOGENOM" id="CLU_025443_3_1_9"/>
<dbReference type="PANTHER" id="PTHR31302">
    <property type="entry name" value="TRANSMEMBRANE PROTEIN WITH METALLOPHOSPHOESTERASE DOMAIN-RELATED"/>
    <property type="match status" value="1"/>
</dbReference>
<dbReference type="GO" id="GO:0016020">
    <property type="term" value="C:membrane"/>
    <property type="evidence" value="ECO:0007669"/>
    <property type="project" value="GOC"/>
</dbReference>
<keyword evidence="1" id="KW-0812">Transmembrane</keyword>
<accession>B7GHL8</accession>
<keyword evidence="3" id="KW-0378">Hydrolase</keyword>
<dbReference type="Proteomes" id="UP000000742">
    <property type="component" value="Chromosome"/>
</dbReference>
<reference evidence="3 4" key="1">
    <citation type="journal article" date="2008" name="Genome Biol.">
        <title>Encapsulated in silica: genome, proteome and physiology of the thermophilic bacterium Anoxybacillus flavithermus WK1.</title>
        <authorList>
            <person name="Saw J.H."/>
            <person name="Mountain B.W."/>
            <person name="Feng L."/>
            <person name="Omelchenko M.V."/>
            <person name="Hou S."/>
            <person name="Saito J.A."/>
            <person name="Stott M.B."/>
            <person name="Li D."/>
            <person name="Zhao G."/>
            <person name="Wu J."/>
            <person name="Galperin M.Y."/>
            <person name="Koonin E.V."/>
            <person name="Makarova K.S."/>
            <person name="Wolf Y.I."/>
            <person name="Rigden D.J."/>
            <person name="Dunfield P.F."/>
            <person name="Wang L."/>
            <person name="Alam M."/>
        </authorList>
    </citation>
    <scope>NUCLEOTIDE SEQUENCE [LARGE SCALE GENOMIC DNA]</scope>
    <source>
        <strain evidence="4">DSM 21510 / WK1</strain>
    </source>
</reference>
<dbReference type="PANTHER" id="PTHR31302:SF32">
    <property type="entry name" value="PHOSPHOESTERASE"/>
    <property type="match status" value="1"/>
</dbReference>
<dbReference type="Gene3D" id="3.60.21.10">
    <property type="match status" value="1"/>
</dbReference>
<dbReference type="InterPro" id="IPR029052">
    <property type="entry name" value="Metallo-depent_PP-like"/>
</dbReference>
<evidence type="ECO:0000313" key="4">
    <source>
        <dbReference type="Proteomes" id="UP000000742"/>
    </source>
</evidence>
<dbReference type="AlphaFoldDB" id="B7GHL8"/>